<comment type="pathway">
    <text evidence="1">Purine metabolism; IMP biosynthesis via de novo pathway; 5-amino-1-(5-phospho-D-ribosyl)imidazole from N(2)-formyl-N(1)-(5-phospho-D-ribosyl)glycinamide: step 2/2.</text>
</comment>
<dbReference type="GO" id="GO:0005524">
    <property type="term" value="F:ATP binding"/>
    <property type="evidence" value="ECO:0007669"/>
    <property type="project" value="UniProtKB-KW"/>
</dbReference>
<evidence type="ECO:0000259" key="6">
    <source>
        <dbReference type="Pfam" id="PF00586"/>
    </source>
</evidence>
<dbReference type="SUPFAM" id="SSF55326">
    <property type="entry name" value="PurM N-terminal domain-like"/>
    <property type="match status" value="1"/>
</dbReference>
<dbReference type="EC" id="6.3.3.1" evidence="2"/>
<organism evidence="8 9">
    <name type="scientific">Pyrobaculum ferrireducens</name>
    <dbReference type="NCBI Taxonomy" id="1104324"/>
    <lineage>
        <taxon>Archaea</taxon>
        <taxon>Thermoproteota</taxon>
        <taxon>Thermoprotei</taxon>
        <taxon>Thermoproteales</taxon>
        <taxon>Thermoproteaceae</taxon>
        <taxon>Pyrobaculum</taxon>
    </lineage>
</organism>
<keyword evidence="3" id="KW-0436">Ligase</keyword>
<dbReference type="GeneID" id="11595233"/>
<dbReference type="Proteomes" id="UP000005867">
    <property type="component" value="Chromosome"/>
</dbReference>
<dbReference type="AlphaFoldDB" id="G7VBI5"/>
<evidence type="ECO:0000313" key="9">
    <source>
        <dbReference type="Proteomes" id="UP000005867"/>
    </source>
</evidence>
<dbReference type="GO" id="GO:0005829">
    <property type="term" value="C:cytosol"/>
    <property type="evidence" value="ECO:0007669"/>
    <property type="project" value="TreeGrafter"/>
</dbReference>
<protein>
    <recommendedName>
        <fullName evidence="2">phosphoribosylformylglycinamidine cyclo-ligase</fullName>
        <ecNumber evidence="2">6.3.3.1</ecNumber>
    </recommendedName>
</protein>
<evidence type="ECO:0000256" key="2">
    <source>
        <dbReference type="ARBA" id="ARBA00013047"/>
    </source>
</evidence>
<dbReference type="PANTHER" id="PTHR10520">
    <property type="entry name" value="TRIFUNCTIONAL PURINE BIOSYNTHETIC PROTEIN ADENOSINE-3-RELATED"/>
    <property type="match status" value="1"/>
</dbReference>
<keyword evidence="4" id="KW-0547">Nucleotide-binding</keyword>
<keyword evidence="9" id="KW-1185">Reference proteome</keyword>
<reference evidence="8 9" key="1">
    <citation type="journal article" date="2012" name="J. Bacteriol.">
        <title>Complete genome sequence of strain 1860, a crenarchaeon of the genus pyrobaculum able to grow with various electron acceptors.</title>
        <authorList>
            <person name="Mardanov A.V."/>
            <person name="Gumerov V.M."/>
            <person name="Slobodkina G.B."/>
            <person name="Beletsky A.V."/>
            <person name="Bonch-Osmolovskaya E.A."/>
            <person name="Ravin N.V."/>
            <person name="Skryabin K.G."/>
        </authorList>
    </citation>
    <scope>NUCLEOTIDE SEQUENCE [LARGE SCALE GENOMIC DNA]</scope>
    <source>
        <strain evidence="8 9">1860</strain>
    </source>
</reference>
<dbReference type="GO" id="GO:0006189">
    <property type="term" value="P:'de novo' IMP biosynthetic process"/>
    <property type="evidence" value="ECO:0007669"/>
    <property type="project" value="UniProtKB-UniPathway"/>
</dbReference>
<dbReference type="InterPro" id="IPR016188">
    <property type="entry name" value="PurM-like_N"/>
</dbReference>
<evidence type="ECO:0000256" key="4">
    <source>
        <dbReference type="ARBA" id="ARBA00022741"/>
    </source>
</evidence>
<name>G7VBI5_9CREN</name>
<dbReference type="Pfam" id="PF02769">
    <property type="entry name" value="AIRS_C"/>
    <property type="match status" value="1"/>
</dbReference>
<gene>
    <name evidence="8" type="ORF">P186_0974</name>
</gene>
<dbReference type="RefSeq" id="WP_014288243.1">
    <property type="nucleotide sequence ID" value="NC_016645.1"/>
</dbReference>
<dbReference type="Pfam" id="PF00586">
    <property type="entry name" value="AIRS"/>
    <property type="match status" value="1"/>
</dbReference>
<evidence type="ECO:0000256" key="1">
    <source>
        <dbReference type="ARBA" id="ARBA00004686"/>
    </source>
</evidence>
<evidence type="ECO:0000313" key="8">
    <source>
        <dbReference type="EMBL" id="AET32415.1"/>
    </source>
</evidence>
<keyword evidence="5" id="KW-0067">ATP-binding</keyword>
<dbReference type="OrthoDB" id="6605at2157"/>
<dbReference type="BioCyc" id="PSP1104324:GJSN-954-MONOMER"/>
<dbReference type="PANTHER" id="PTHR10520:SF12">
    <property type="entry name" value="TRIFUNCTIONAL PURINE BIOSYNTHETIC PROTEIN ADENOSINE-3"/>
    <property type="match status" value="1"/>
</dbReference>
<dbReference type="Gene3D" id="3.90.650.10">
    <property type="entry name" value="PurM-like C-terminal domain"/>
    <property type="match status" value="1"/>
</dbReference>
<sequence length="308" mass="32480">MRYRDAGVDLDKQRRLHQLAAGLLGGGVGSYVRWLGLGGVEVALHVDGVGTKTIWLAEAGRLEVAGWDCLAVNINDVVCDGFRAVAAVDYVAVAPGMEEAASAVLRGLGEAAGRAGMVILGGETAILPDLVKGVDVVCTVMAVREAAPRRPEPGDYVVGLESTGPHANGYSLLRRLFKLDEHICGGRAADVLLRPVALYDGVLTLMKEGLVKSAAHITGGGFAKLKRALHGLGAEVELGRVPCWAEEVLRRGVPREEAYRVFNMGVGMALVTDAPRDLVRRAEDLGYAARVIGRVKEGGPVAVDGVVF</sequence>
<dbReference type="InterPro" id="IPR004733">
    <property type="entry name" value="PurM_cligase"/>
</dbReference>
<feature type="domain" description="PurM-like N-terminal" evidence="6">
    <location>
        <begin position="39"/>
        <end position="141"/>
    </location>
</feature>
<feature type="domain" description="PurM-like C-terminal" evidence="7">
    <location>
        <begin position="152"/>
        <end position="302"/>
    </location>
</feature>
<dbReference type="HOGENOM" id="CLU_047116_0_0_2"/>
<evidence type="ECO:0000256" key="3">
    <source>
        <dbReference type="ARBA" id="ARBA00022598"/>
    </source>
</evidence>
<dbReference type="GO" id="GO:0046084">
    <property type="term" value="P:adenine biosynthetic process"/>
    <property type="evidence" value="ECO:0007669"/>
    <property type="project" value="TreeGrafter"/>
</dbReference>
<evidence type="ECO:0000259" key="7">
    <source>
        <dbReference type="Pfam" id="PF02769"/>
    </source>
</evidence>
<accession>G7VBI5</accession>
<dbReference type="KEGG" id="pyr:P186_0974"/>
<dbReference type="UniPathway" id="UPA00074">
    <property type="reaction ID" value="UER00129"/>
</dbReference>
<proteinExistence type="predicted"/>
<dbReference type="GO" id="GO:0004641">
    <property type="term" value="F:phosphoribosylformylglycinamidine cyclo-ligase activity"/>
    <property type="evidence" value="ECO:0007669"/>
    <property type="project" value="UniProtKB-EC"/>
</dbReference>
<dbReference type="InterPro" id="IPR036676">
    <property type="entry name" value="PurM-like_C_sf"/>
</dbReference>
<dbReference type="Gene3D" id="3.30.1330.10">
    <property type="entry name" value="PurM-like, N-terminal domain"/>
    <property type="match status" value="1"/>
</dbReference>
<evidence type="ECO:0000256" key="5">
    <source>
        <dbReference type="ARBA" id="ARBA00022840"/>
    </source>
</evidence>
<dbReference type="SUPFAM" id="SSF56042">
    <property type="entry name" value="PurM C-terminal domain-like"/>
    <property type="match status" value="1"/>
</dbReference>
<dbReference type="EMBL" id="CP003098">
    <property type="protein sequence ID" value="AET32415.1"/>
    <property type="molecule type" value="Genomic_DNA"/>
</dbReference>
<dbReference type="InterPro" id="IPR036921">
    <property type="entry name" value="PurM-like_N_sf"/>
</dbReference>
<dbReference type="InterPro" id="IPR010918">
    <property type="entry name" value="PurM-like_C_dom"/>
</dbReference>
<dbReference type="GO" id="GO:0004637">
    <property type="term" value="F:phosphoribosylamine-glycine ligase activity"/>
    <property type="evidence" value="ECO:0007669"/>
    <property type="project" value="TreeGrafter"/>
</dbReference>
<dbReference type="eggNOG" id="arCOG00639">
    <property type="taxonomic scope" value="Archaea"/>
</dbReference>
<dbReference type="STRING" id="1104324.P186_0974"/>